<feature type="compositionally biased region" description="Polar residues" evidence="8">
    <location>
        <begin position="481"/>
        <end position="511"/>
    </location>
</feature>
<keyword evidence="3" id="KW-1003">Cell membrane</keyword>
<evidence type="ECO:0000256" key="2">
    <source>
        <dbReference type="ARBA" id="ARBA00005961"/>
    </source>
</evidence>
<keyword evidence="6" id="KW-0675">Receptor</keyword>
<dbReference type="GO" id="GO:0005886">
    <property type="term" value="C:plasma membrane"/>
    <property type="evidence" value="ECO:0007669"/>
    <property type="project" value="UniProtKB-SubCell"/>
</dbReference>
<dbReference type="InterPro" id="IPR016017">
    <property type="entry name" value="GDNF/GAS1"/>
</dbReference>
<keyword evidence="5 9" id="KW-0472">Membrane</keyword>
<evidence type="ECO:0000256" key="10">
    <source>
        <dbReference type="SAM" id="SignalP"/>
    </source>
</evidence>
<feature type="compositionally biased region" description="Low complexity" evidence="8">
    <location>
        <begin position="521"/>
        <end position="531"/>
    </location>
</feature>
<evidence type="ECO:0000256" key="7">
    <source>
        <dbReference type="ARBA" id="ARBA00023180"/>
    </source>
</evidence>
<dbReference type="PANTHER" id="PTHR10269:SF12">
    <property type="entry name" value="GLIAL CELL LINE-DERIVED NEUROTROPHIC FAMILY RECEPTOR-LIKE, ISOFORM E"/>
    <property type="match status" value="1"/>
</dbReference>
<dbReference type="SMART" id="SM00907">
    <property type="entry name" value="GDNF"/>
    <property type="match status" value="2"/>
</dbReference>
<dbReference type="InterPro" id="IPR037193">
    <property type="entry name" value="GDNF_alpha"/>
</dbReference>
<feature type="compositionally biased region" description="Basic and acidic residues" evidence="8">
    <location>
        <begin position="228"/>
        <end position="451"/>
    </location>
</feature>
<dbReference type="GO" id="GO:0007169">
    <property type="term" value="P:cell surface receptor protein tyrosine kinase signaling pathway"/>
    <property type="evidence" value="ECO:0007669"/>
    <property type="project" value="UniProtKB-ARBA"/>
</dbReference>
<evidence type="ECO:0000256" key="9">
    <source>
        <dbReference type="SAM" id="Phobius"/>
    </source>
</evidence>
<dbReference type="Pfam" id="PF02351">
    <property type="entry name" value="GDNF"/>
    <property type="match status" value="1"/>
</dbReference>
<feature type="compositionally biased region" description="Basic and acidic residues" evidence="8">
    <location>
        <begin position="464"/>
        <end position="478"/>
    </location>
</feature>
<sequence>MMMPTEALLLFQLSFLTAFCNTIGTSIKDRFARSPDSEQIRHWKMAFSGDLAPAGFSRRLSTAVSCQWALNELCLRHVSCRELWTLFRRNCAVDAQNQCQMANKNDCWQSFEGISWTGLGSCTCAGNNSDCHWIRLQTNYNKCIYELNHEADWHAHNQLSTAAQFSSRTTTKTFQQEGNLHESVGVEKWRDERQRDQWREKEGKETIRENGEEEKKKKCTSRISGGRGGEEGEKESGRIQNERTKDDNIEKERQRIEKEQEDSKKKKSEEERQRKEKEREDSQRKKSEEERQRKEKEREDSQRKKSEEERQRKEKEREDSQRKKSEEERQRKEKEREDSQRKKSEEERRRRIAKEEERKKKYEEERKRWREQQQKMRERKKDENRVNLTEIEEKQKKERNILSQRKVEEKQTKGKQHLDGGRMEEKQTEEKEHWSTNRNEHGTMRQKEGGNRRIRILQKIKDMRKVAGSDVPPTERAKAMPNNSSNEVPTLELQQISPTAESQRLITQMEQPPTEPSDGGTATTTARSTTAPFGEKQSKANASKVSDAMSPNGIGWASSCPAVLSLCDMDEPCRWHLSELRIKCGHHRGACDRRRHAHCAQALHRFVHFVHAPLSQAMVFCECASDDADCHTAMFPFLNDCSERQNWTIESPTQKEAISQPQWTCTQTMKLCRMDNDCRRLLSVLRSSCPIAASPKNASAVGCAILTPPSTHGSNPSLSACRAALAASRGSWLDEVCFCPGAEAEGGGTSCAELVETKWPNHPCIGVVRRHFNEQLRNGQLSLEMPTYPRRNNSFAVNAVANDRRNNVLVHLGKLGEKGAMEMGEEVTVLTPAERREENGGDPFAMRRKIGRHHKKPSGTTVAQRSSVDMSKEGNGHKKEKYQWKLMNDANGEGEEEEEERARKLDNDNAGGEAETAMNGRGRDEAGREPRKRKNETQMLVNDEDKLEPWTKSEEKQLNGPKLKMDDDGKEARKADERKRKMRIHGQQKSAKLEANEDGTEEPFETTFTTPKLHIEGEGCPTRNVDGEWVTHYGDTVFRHFHDWAGRCSSWCECKSNGSLLCHQLGCLSDAQCEALHTTIGFGQRLYLEDRGACQCHDGGRFICDTSELMPDLPPGLYITMGYSKAELDLIRKNVPKAVLETSGLISQSTSHAKDLAARVQFALERVLPESTKCRVVLLEHFAKEEVLLMQIQWFGMEPAEKRTTNSKQQNDNGNKRPKWHSGKWEKLCAPFVHELELTFLLERADRYQLLLSTIKQIRVIDLLGGLPPAAALSSATSAATAEKASNLFIRLLLAHWVLLFIPICSQNLFRLLLFHFHTFNAN</sequence>
<feature type="region of interest" description="Disordered" evidence="8">
    <location>
        <begin position="853"/>
        <end position="1005"/>
    </location>
</feature>
<feature type="domain" description="GDNF/GAS1" evidence="11">
    <location>
        <begin position="66"/>
        <end position="143"/>
    </location>
</feature>
<dbReference type="InterPro" id="IPR003438">
    <property type="entry name" value="GDNF_rcpt"/>
</dbReference>
<feature type="region of interest" description="Disordered" evidence="8">
    <location>
        <begin position="1201"/>
        <end position="1221"/>
    </location>
</feature>
<dbReference type="EMBL" id="JBICBT010000906">
    <property type="protein sequence ID" value="KAL3093995.1"/>
    <property type="molecule type" value="Genomic_DNA"/>
</dbReference>
<evidence type="ECO:0000256" key="5">
    <source>
        <dbReference type="ARBA" id="ARBA00023136"/>
    </source>
</evidence>
<evidence type="ECO:0000256" key="8">
    <source>
        <dbReference type="SAM" id="MobiDB-lite"/>
    </source>
</evidence>
<evidence type="ECO:0000256" key="3">
    <source>
        <dbReference type="ARBA" id="ARBA00022475"/>
    </source>
</evidence>
<feature type="compositionally biased region" description="Basic and acidic residues" evidence="8">
    <location>
        <begin position="190"/>
        <end position="216"/>
    </location>
</feature>
<accession>A0ABD2JTM9</accession>
<name>A0ABD2JTM9_9BILA</name>
<evidence type="ECO:0000313" key="12">
    <source>
        <dbReference type="EMBL" id="KAL3093995.1"/>
    </source>
</evidence>
<keyword evidence="13" id="KW-1185">Reference proteome</keyword>
<reference evidence="12 13" key="1">
    <citation type="submission" date="2024-10" db="EMBL/GenBank/DDBJ databases">
        <authorList>
            <person name="Kim D."/>
        </authorList>
    </citation>
    <scope>NUCLEOTIDE SEQUENCE [LARGE SCALE GENOMIC DNA]</scope>
    <source>
        <strain evidence="12">BH-2024</strain>
    </source>
</reference>
<feature type="compositionally biased region" description="Basic and acidic residues" evidence="8">
    <location>
        <begin position="943"/>
        <end position="979"/>
    </location>
</feature>
<gene>
    <name evidence="12" type="ORF">niasHT_027323</name>
</gene>
<dbReference type="SUPFAM" id="SSF110035">
    <property type="entry name" value="GDNF receptor-like"/>
    <property type="match status" value="2"/>
</dbReference>
<evidence type="ECO:0000313" key="13">
    <source>
        <dbReference type="Proteomes" id="UP001620626"/>
    </source>
</evidence>
<feature type="compositionally biased region" description="Basic and acidic residues" evidence="8">
    <location>
        <begin position="870"/>
        <end position="883"/>
    </location>
</feature>
<comment type="subcellular location">
    <subcellularLocation>
        <location evidence="1">Cell membrane</location>
    </subcellularLocation>
</comment>
<feature type="signal peptide" evidence="10">
    <location>
        <begin position="1"/>
        <end position="18"/>
    </location>
</feature>
<proteinExistence type="inferred from homology"/>
<feature type="region of interest" description="Disordered" evidence="8">
    <location>
        <begin position="464"/>
        <end position="547"/>
    </location>
</feature>
<feature type="domain" description="GDNF/GAS1" evidence="11">
    <location>
        <begin position="560"/>
        <end position="641"/>
    </location>
</feature>
<protein>
    <recommendedName>
        <fullName evidence="11">GDNF/GAS1 domain-containing protein</fullName>
    </recommendedName>
</protein>
<dbReference type="Proteomes" id="UP001620626">
    <property type="component" value="Unassembled WGS sequence"/>
</dbReference>
<keyword evidence="4 10" id="KW-0732">Signal</keyword>
<feature type="chain" id="PRO_5044889008" description="GDNF/GAS1 domain-containing protein" evidence="10">
    <location>
        <begin position="19"/>
        <end position="1323"/>
    </location>
</feature>
<keyword evidence="7" id="KW-0325">Glycoprotein</keyword>
<evidence type="ECO:0000256" key="4">
    <source>
        <dbReference type="ARBA" id="ARBA00022729"/>
    </source>
</evidence>
<organism evidence="12 13">
    <name type="scientific">Heterodera trifolii</name>
    <dbReference type="NCBI Taxonomy" id="157864"/>
    <lineage>
        <taxon>Eukaryota</taxon>
        <taxon>Metazoa</taxon>
        <taxon>Ecdysozoa</taxon>
        <taxon>Nematoda</taxon>
        <taxon>Chromadorea</taxon>
        <taxon>Rhabditida</taxon>
        <taxon>Tylenchina</taxon>
        <taxon>Tylenchomorpha</taxon>
        <taxon>Tylenchoidea</taxon>
        <taxon>Heteroderidae</taxon>
        <taxon>Heteroderinae</taxon>
        <taxon>Heterodera</taxon>
    </lineage>
</organism>
<dbReference type="PANTHER" id="PTHR10269">
    <property type="entry name" value="GDNF RECEPTOR ALPHA"/>
    <property type="match status" value="1"/>
</dbReference>
<feature type="compositionally biased region" description="Polar residues" evidence="8">
    <location>
        <begin position="858"/>
        <end position="869"/>
    </location>
</feature>
<comment type="similarity">
    <text evidence="2">Belongs to the GDNFR family.</text>
</comment>
<evidence type="ECO:0000256" key="1">
    <source>
        <dbReference type="ARBA" id="ARBA00004236"/>
    </source>
</evidence>
<feature type="transmembrane region" description="Helical" evidence="9">
    <location>
        <begin position="1288"/>
        <end position="1310"/>
    </location>
</feature>
<keyword evidence="9" id="KW-1133">Transmembrane helix</keyword>
<keyword evidence="9" id="KW-0812">Transmembrane</keyword>
<feature type="region of interest" description="Disordered" evidence="8">
    <location>
        <begin position="190"/>
        <end position="452"/>
    </location>
</feature>
<evidence type="ECO:0000259" key="11">
    <source>
        <dbReference type="SMART" id="SM00907"/>
    </source>
</evidence>
<comment type="caution">
    <text evidence="12">The sequence shown here is derived from an EMBL/GenBank/DDBJ whole genome shotgun (WGS) entry which is preliminary data.</text>
</comment>
<evidence type="ECO:0000256" key="6">
    <source>
        <dbReference type="ARBA" id="ARBA00023170"/>
    </source>
</evidence>